<dbReference type="AlphaFoldDB" id="A0A8J2Z4Y0"/>
<evidence type="ECO:0000313" key="1">
    <source>
        <dbReference type="EMBL" id="GGF99550.1"/>
    </source>
</evidence>
<accession>A0A8J2Z4Y0</accession>
<proteinExistence type="predicted"/>
<reference evidence="1" key="1">
    <citation type="journal article" date="2014" name="Int. J. Syst. Evol. Microbiol.">
        <title>Complete genome sequence of Corynebacterium casei LMG S-19264T (=DSM 44701T), isolated from a smear-ripened cheese.</title>
        <authorList>
            <consortium name="US DOE Joint Genome Institute (JGI-PGF)"/>
            <person name="Walter F."/>
            <person name="Albersmeier A."/>
            <person name="Kalinowski J."/>
            <person name="Ruckert C."/>
        </authorList>
    </citation>
    <scope>NUCLEOTIDE SEQUENCE</scope>
    <source>
        <strain evidence="1">CGMCC 1.15758</strain>
    </source>
</reference>
<organism evidence="1 2">
    <name type="scientific">Cysteiniphilum litorale</name>
    <dbReference type="NCBI Taxonomy" id="2056700"/>
    <lineage>
        <taxon>Bacteria</taxon>
        <taxon>Pseudomonadati</taxon>
        <taxon>Pseudomonadota</taxon>
        <taxon>Gammaproteobacteria</taxon>
        <taxon>Thiotrichales</taxon>
        <taxon>Fastidiosibacteraceae</taxon>
        <taxon>Cysteiniphilum</taxon>
    </lineage>
</organism>
<comment type="caution">
    <text evidence="1">The sequence shown here is derived from an EMBL/GenBank/DDBJ whole genome shotgun (WGS) entry which is preliminary data.</text>
</comment>
<gene>
    <name evidence="1" type="ORF">GCM10010995_16030</name>
</gene>
<name>A0A8J2Z4Y0_9GAMM</name>
<dbReference type="EMBL" id="BMJS01000017">
    <property type="protein sequence ID" value="GGF99550.1"/>
    <property type="molecule type" value="Genomic_DNA"/>
</dbReference>
<evidence type="ECO:0000313" key="2">
    <source>
        <dbReference type="Proteomes" id="UP000636949"/>
    </source>
</evidence>
<dbReference type="Proteomes" id="UP000636949">
    <property type="component" value="Unassembled WGS sequence"/>
</dbReference>
<dbReference type="OrthoDB" id="9833220at2"/>
<reference evidence="1" key="2">
    <citation type="submission" date="2020-09" db="EMBL/GenBank/DDBJ databases">
        <authorList>
            <person name="Sun Q."/>
            <person name="Zhou Y."/>
        </authorList>
    </citation>
    <scope>NUCLEOTIDE SEQUENCE</scope>
    <source>
        <strain evidence="1">CGMCC 1.15758</strain>
    </source>
</reference>
<keyword evidence="2" id="KW-1185">Reference proteome</keyword>
<protein>
    <submittedName>
        <fullName evidence="1">Uncharacterized protein</fullName>
    </submittedName>
</protein>
<dbReference type="RefSeq" id="WP_117002889.1">
    <property type="nucleotide sequence ID" value="NZ_BMJS01000017.1"/>
</dbReference>
<sequence length="208" mass="24086">MSLPSLGAVAKAGLCSMTELYGARDALVFNCSQSLLQNSLDGTKNFLHDKLCLIHHEQYALIGDINTQRRLSDMSLKLPLSPDGAQYNPQLENVDVLFVRTYNKDILNFCFSEVIGQQQAQYIRSYGEREQLPRFYGYDEYCKKLFCFEEVINRLNSNKSTAKKLDMIKEMYQAFWQQTRLSRSNLIFSYVKQINEKGFKVVWESAKK</sequence>